<proteinExistence type="predicted"/>
<accession>A0AA50KFL2</accession>
<gene>
    <name evidence="2" type="ORF">RA178_05060</name>
</gene>
<evidence type="ECO:0000256" key="1">
    <source>
        <dbReference type="SAM" id="MobiDB-lite"/>
    </source>
</evidence>
<name>A0AA50KFL2_9GAMM</name>
<evidence type="ECO:0000313" key="2">
    <source>
        <dbReference type="EMBL" id="WMB73999.1"/>
    </source>
</evidence>
<sequence length="314" mass="35823">MLDAICELETEDHLIARTTYSVFKFQQLPDEDIERLRQWLICPACGGKAYFRKASKDGKAACFGSRYHQADCIEFKPSAQKSREEQDAIEVQQQLVDADALMIDFSRKPRRHTPANKVSTTQALSSKTEPTPKLSSMPESSKASVASSVDDRIQESKTGYQVNTAEHTTEKRVPSQGLEKLLHSLLRGTDLAKSDLWVYTDAERKYRWRAKNLFVNFADADPSDNKPHMYWGTISHTDPSMSWLNPADSKDIGIPIDGIKQPLLAQFEIEDKRCFEGAGLILFGKCFWNKEKTRKIIQLWNNDLQRIFISKLED</sequence>
<organism evidence="2">
    <name type="scientific">Shewanella oncorhynchi</name>
    <dbReference type="NCBI Taxonomy" id="2726434"/>
    <lineage>
        <taxon>Bacteria</taxon>
        <taxon>Pseudomonadati</taxon>
        <taxon>Pseudomonadota</taxon>
        <taxon>Gammaproteobacteria</taxon>
        <taxon>Alteromonadales</taxon>
        <taxon>Shewanellaceae</taxon>
        <taxon>Shewanella</taxon>
    </lineage>
</organism>
<dbReference type="KEGG" id="sog:RA178_05060"/>
<reference evidence="2" key="1">
    <citation type="submission" date="2023-08" db="EMBL/GenBank/DDBJ databases">
        <title>Complete genome sequence of Shewanella oncorhynchi Z-P2, a siderophore putrebactin-producing bacterium.</title>
        <authorList>
            <person name="Zhang Y."/>
        </authorList>
    </citation>
    <scope>NUCLEOTIDE SEQUENCE</scope>
    <source>
        <strain evidence="2">Z-P2</strain>
    </source>
</reference>
<feature type="region of interest" description="Disordered" evidence="1">
    <location>
        <begin position="107"/>
        <end position="153"/>
    </location>
</feature>
<dbReference type="EMBL" id="CP132914">
    <property type="protein sequence ID" value="WMB73999.1"/>
    <property type="molecule type" value="Genomic_DNA"/>
</dbReference>
<dbReference type="RefSeq" id="WP_306684815.1">
    <property type="nucleotide sequence ID" value="NZ_CP132914.1"/>
</dbReference>
<dbReference type="AlphaFoldDB" id="A0AA50KFL2"/>
<protein>
    <submittedName>
        <fullName evidence="2">Uncharacterized protein</fullName>
    </submittedName>
</protein>
<dbReference type="GeneID" id="301338530"/>
<dbReference type="Proteomes" id="UP001236800">
    <property type="component" value="Chromosome"/>
</dbReference>
<feature type="compositionally biased region" description="Low complexity" evidence="1">
    <location>
        <begin position="135"/>
        <end position="148"/>
    </location>
</feature>
<feature type="compositionally biased region" description="Polar residues" evidence="1">
    <location>
        <begin position="116"/>
        <end position="129"/>
    </location>
</feature>